<comment type="caution">
    <text evidence="3">The sequence shown here is derived from an EMBL/GenBank/DDBJ whole genome shotgun (WGS) entry which is preliminary data.</text>
</comment>
<dbReference type="InterPro" id="IPR024752">
    <property type="entry name" value="Myb/SANT-like_dom"/>
</dbReference>
<gene>
    <name evidence="3" type="ORF">LSAT_V11C800398580</name>
</gene>
<evidence type="ECO:0000256" key="1">
    <source>
        <dbReference type="SAM" id="MobiDB-lite"/>
    </source>
</evidence>
<dbReference type="Pfam" id="PF12776">
    <property type="entry name" value="Myb_DNA-bind_3"/>
    <property type="match status" value="1"/>
</dbReference>
<evidence type="ECO:0000259" key="2">
    <source>
        <dbReference type="Pfam" id="PF12776"/>
    </source>
</evidence>
<name>A0A9R1UV93_LACSA</name>
<evidence type="ECO:0000313" key="3">
    <source>
        <dbReference type="EMBL" id="KAJ0193391.1"/>
    </source>
</evidence>
<feature type="compositionally biased region" description="Basic and acidic residues" evidence="1">
    <location>
        <begin position="195"/>
        <end position="204"/>
    </location>
</feature>
<dbReference type="PANTHER" id="PTHR31704:SF55">
    <property type="entry name" value="MYB_SANT-LIKE DNA-BINDING DOMAIN PROTEIN"/>
    <property type="match status" value="1"/>
</dbReference>
<feature type="domain" description="Myb/SANT-like" evidence="2">
    <location>
        <begin position="10"/>
        <end position="100"/>
    </location>
</feature>
<dbReference type="EMBL" id="NBSK02000008">
    <property type="protein sequence ID" value="KAJ0193391.1"/>
    <property type="molecule type" value="Genomic_DNA"/>
</dbReference>
<sequence length="313" mass="36007">MKMQKKKFDWPEQSVMIFCDILKKYIMKYGRTQPIKWQDLHPIFEKDATTKLNNYKALKNKYDGMRKDYNLWKSLKNGETGLGWNESTRQLNCSDEWWDRKIKSFEKKQPSLELQLAWDQIFGDAVASGINCVAPSMDHTTLNGMPNVNIDDENPTMGDNVETGNEDGGYYSDLMHYARDVFSPNNTGGSNQVEKSSKENSKLKPVEMKRKKRASAGSIKLQELLTEQNVIQKRALAILESDSPSSTHSHDFSINAAVTLINRMVDDELMTKGRVLWCFAMSLFEDAVKRELFMSLPDDSGRLTWLNYKKDDN</sequence>
<feature type="compositionally biased region" description="Polar residues" evidence="1">
    <location>
        <begin position="183"/>
        <end position="194"/>
    </location>
</feature>
<dbReference type="Proteomes" id="UP000235145">
    <property type="component" value="Unassembled WGS sequence"/>
</dbReference>
<reference evidence="3 4" key="1">
    <citation type="journal article" date="2017" name="Nat. Commun.">
        <title>Genome assembly with in vitro proximity ligation data and whole-genome triplication in lettuce.</title>
        <authorList>
            <person name="Reyes-Chin-Wo S."/>
            <person name="Wang Z."/>
            <person name="Yang X."/>
            <person name="Kozik A."/>
            <person name="Arikit S."/>
            <person name="Song C."/>
            <person name="Xia L."/>
            <person name="Froenicke L."/>
            <person name="Lavelle D.O."/>
            <person name="Truco M.J."/>
            <person name="Xia R."/>
            <person name="Zhu S."/>
            <person name="Xu C."/>
            <person name="Xu H."/>
            <person name="Xu X."/>
            <person name="Cox K."/>
            <person name="Korf I."/>
            <person name="Meyers B.C."/>
            <person name="Michelmore R.W."/>
        </authorList>
    </citation>
    <scope>NUCLEOTIDE SEQUENCE [LARGE SCALE GENOMIC DNA]</scope>
    <source>
        <strain evidence="4">cv. Salinas</strain>
        <tissue evidence="3">Seedlings</tissue>
    </source>
</reference>
<protein>
    <recommendedName>
        <fullName evidence="2">Myb/SANT-like domain-containing protein</fullName>
    </recommendedName>
</protein>
<dbReference type="PANTHER" id="PTHR31704">
    <property type="entry name" value="MYB/SANT-LIKE DNA-BINDING DOMAIN PROTEIN-RELATED"/>
    <property type="match status" value="1"/>
</dbReference>
<keyword evidence="4" id="KW-1185">Reference proteome</keyword>
<proteinExistence type="predicted"/>
<evidence type="ECO:0000313" key="4">
    <source>
        <dbReference type="Proteomes" id="UP000235145"/>
    </source>
</evidence>
<organism evidence="3 4">
    <name type="scientific">Lactuca sativa</name>
    <name type="common">Garden lettuce</name>
    <dbReference type="NCBI Taxonomy" id="4236"/>
    <lineage>
        <taxon>Eukaryota</taxon>
        <taxon>Viridiplantae</taxon>
        <taxon>Streptophyta</taxon>
        <taxon>Embryophyta</taxon>
        <taxon>Tracheophyta</taxon>
        <taxon>Spermatophyta</taxon>
        <taxon>Magnoliopsida</taxon>
        <taxon>eudicotyledons</taxon>
        <taxon>Gunneridae</taxon>
        <taxon>Pentapetalae</taxon>
        <taxon>asterids</taxon>
        <taxon>campanulids</taxon>
        <taxon>Asterales</taxon>
        <taxon>Asteraceae</taxon>
        <taxon>Cichorioideae</taxon>
        <taxon>Cichorieae</taxon>
        <taxon>Lactucinae</taxon>
        <taxon>Lactuca</taxon>
    </lineage>
</organism>
<feature type="region of interest" description="Disordered" evidence="1">
    <location>
        <begin position="182"/>
        <end position="204"/>
    </location>
</feature>
<accession>A0A9R1UV93</accession>
<dbReference type="AlphaFoldDB" id="A0A9R1UV93"/>